<organism evidence="1 2">
    <name type="scientific">Paraburkholderia sediminicola</name>
    <dbReference type="NCBI Taxonomy" id="458836"/>
    <lineage>
        <taxon>Bacteria</taxon>
        <taxon>Pseudomonadati</taxon>
        <taxon>Pseudomonadota</taxon>
        <taxon>Betaproteobacteria</taxon>
        <taxon>Burkholderiales</taxon>
        <taxon>Burkholderiaceae</taxon>
        <taxon>Paraburkholderia</taxon>
    </lineage>
</organism>
<evidence type="ECO:0000313" key="1">
    <source>
        <dbReference type="EMBL" id="CAB3742660.1"/>
    </source>
</evidence>
<reference evidence="1 2" key="1">
    <citation type="submission" date="2020-04" db="EMBL/GenBank/DDBJ databases">
        <authorList>
            <person name="De Canck E."/>
        </authorList>
    </citation>
    <scope>NUCLEOTIDE SEQUENCE [LARGE SCALE GENOMIC DNA]</scope>
    <source>
        <strain evidence="1 2">LMG 24238</strain>
    </source>
</reference>
<proteinExistence type="predicted"/>
<evidence type="ECO:0000313" key="2">
    <source>
        <dbReference type="Proteomes" id="UP000494255"/>
    </source>
</evidence>
<keyword evidence="2" id="KW-1185">Reference proteome</keyword>
<dbReference type="Proteomes" id="UP000494255">
    <property type="component" value="Unassembled WGS sequence"/>
</dbReference>
<dbReference type="EMBL" id="CADIKC010000015">
    <property type="protein sequence ID" value="CAB3742660.1"/>
    <property type="molecule type" value="Genomic_DNA"/>
</dbReference>
<sequence>MFGDPEPTAITAAAATDATAVLRAQHAELIELLPEKLRPQCAPAAPVPQGGAQLEQWARVTQRIYLLYLVGAIARGVYRDSSEANAPYVLMKLNGLGGEW</sequence>
<name>A0A6J5CU29_9BURK</name>
<protein>
    <submittedName>
        <fullName evidence="1">Uncharacterized protein</fullName>
    </submittedName>
</protein>
<accession>A0A6J5CU29</accession>
<dbReference type="AlphaFoldDB" id="A0A6J5CU29"/>
<gene>
    <name evidence="1" type="ORF">LMG24238_06919</name>
</gene>